<organism evidence="7 8">
    <name type="scientific">Ambispora leptoticha</name>
    <dbReference type="NCBI Taxonomy" id="144679"/>
    <lineage>
        <taxon>Eukaryota</taxon>
        <taxon>Fungi</taxon>
        <taxon>Fungi incertae sedis</taxon>
        <taxon>Mucoromycota</taxon>
        <taxon>Glomeromycotina</taxon>
        <taxon>Glomeromycetes</taxon>
        <taxon>Archaeosporales</taxon>
        <taxon>Ambisporaceae</taxon>
        <taxon>Ambispora</taxon>
    </lineage>
</organism>
<evidence type="ECO:0000256" key="1">
    <source>
        <dbReference type="ARBA" id="ARBA00006192"/>
    </source>
</evidence>
<dbReference type="PANTHER" id="PTHR47447:SF17">
    <property type="entry name" value="OS12G0638900 PROTEIN"/>
    <property type="match status" value="1"/>
</dbReference>
<comment type="function">
    <text evidence="3">Regulates mitochondrial small subunit maturation by controlling 15S rRNA 5'-end processing. Localizes to the 5' precursor of the 15S rRNA in a position that is subsequently occupied by mS47 in the mature yeast mtSSU. Uses structure and sequence-specific RNA recognition, binding to a single-stranded region of the precursor and specifically recognizing bases -6 to -1. The exchange of Ccm1 for mS47 is coupled to the irreversible removal of precursor rRNA that is accompanied by conformational changes of the mitoribosomal proteins uS5m and mS26. These conformational changes signal completion of 5'-end rRNA processing through protection of the mature 5'-end of the 15S rRNA and stabilization of mS47. The removal of the 5' precursor together with the dissociation of Ccm1 may be catalyzed by the 5'-3' exoribonuclease Pet127. Involved in the specific removal of group I introns in mitochondrial encoded transcripts.</text>
</comment>
<proteinExistence type="inferred from homology"/>
<dbReference type="InterPro" id="IPR002885">
    <property type="entry name" value="PPR_rpt"/>
</dbReference>
<dbReference type="AlphaFoldDB" id="A0A9N9GCD4"/>
<keyword evidence="6" id="KW-0175">Coiled coil</keyword>
<comment type="similarity">
    <text evidence="1">Belongs to the CCM1 family.</text>
</comment>
<name>A0A9N9GCD4_9GLOM</name>
<dbReference type="PROSITE" id="PS51375">
    <property type="entry name" value="PPR"/>
    <property type="match status" value="1"/>
</dbReference>
<protein>
    <submittedName>
        <fullName evidence="7">10284_t:CDS:1</fullName>
    </submittedName>
</protein>
<dbReference type="NCBIfam" id="TIGR00756">
    <property type="entry name" value="PPR"/>
    <property type="match status" value="1"/>
</dbReference>
<keyword evidence="2" id="KW-0677">Repeat</keyword>
<dbReference type="EMBL" id="CAJVPS010003926">
    <property type="protein sequence ID" value="CAG8596438.1"/>
    <property type="molecule type" value="Genomic_DNA"/>
</dbReference>
<evidence type="ECO:0000256" key="5">
    <source>
        <dbReference type="PROSITE-ProRule" id="PRU00708"/>
    </source>
</evidence>
<keyword evidence="8" id="KW-1185">Reference proteome</keyword>
<sequence>MGNIEFARKLLSELIEQSKRTVKFEDIEWQNKLPAQAFTPLMDAYGKLGQSEEAKEVFVEMLSHGVQPEGYAYTILMDAYRYGGDYQAVWQVWQILRQAPEIGYLDIAESKSNLRNLKIKLKALEESNKRLIEGSEELEALPQQHPPRPPHHALSILIDVLITTQRFDIVEKEWQKLKSEGFPFDSDNLNAYSRALIYSGRIIEACEVIKRRLIRGWNSQLAFWRLDTKSSKEELKSQKHELLRRKPNQFYPQKKTLMLLQKVFEQLRSEKLLIVNNMLKENTRSKLLPIAAKILTMDDIMKIYPDIVAATDAISQAERYSQAHREQERYQVY</sequence>
<evidence type="ECO:0000256" key="3">
    <source>
        <dbReference type="ARBA" id="ARBA00044493"/>
    </source>
</evidence>
<dbReference type="Proteomes" id="UP000789508">
    <property type="component" value="Unassembled WGS sequence"/>
</dbReference>
<comment type="subunit">
    <text evidence="4">Binds to mitochondrial small subunit 15S rRNA.</text>
</comment>
<accession>A0A9N9GCD4</accession>
<dbReference type="Gene3D" id="1.25.40.10">
    <property type="entry name" value="Tetratricopeptide repeat domain"/>
    <property type="match status" value="1"/>
</dbReference>
<reference evidence="7" key="1">
    <citation type="submission" date="2021-06" db="EMBL/GenBank/DDBJ databases">
        <authorList>
            <person name="Kallberg Y."/>
            <person name="Tangrot J."/>
            <person name="Rosling A."/>
        </authorList>
    </citation>
    <scope>NUCLEOTIDE SEQUENCE</scope>
    <source>
        <strain evidence="7">FL130A</strain>
    </source>
</reference>
<gene>
    <name evidence="7" type="ORF">ALEPTO_LOCUS7940</name>
</gene>
<evidence type="ECO:0000313" key="8">
    <source>
        <dbReference type="Proteomes" id="UP000789508"/>
    </source>
</evidence>
<dbReference type="Pfam" id="PF13041">
    <property type="entry name" value="PPR_2"/>
    <property type="match status" value="1"/>
</dbReference>
<dbReference type="InterPro" id="IPR011990">
    <property type="entry name" value="TPR-like_helical_dom_sf"/>
</dbReference>
<feature type="coiled-coil region" evidence="6">
    <location>
        <begin position="107"/>
        <end position="141"/>
    </location>
</feature>
<comment type="caution">
    <text evidence="7">The sequence shown here is derived from an EMBL/GenBank/DDBJ whole genome shotgun (WGS) entry which is preliminary data.</text>
</comment>
<feature type="repeat" description="PPR" evidence="5">
    <location>
        <begin position="34"/>
        <end position="68"/>
    </location>
</feature>
<evidence type="ECO:0000256" key="4">
    <source>
        <dbReference type="ARBA" id="ARBA00044511"/>
    </source>
</evidence>
<dbReference type="OrthoDB" id="185373at2759"/>
<evidence type="ECO:0000256" key="6">
    <source>
        <dbReference type="SAM" id="Coils"/>
    </source>
</evidence>
<evidence type="ECO:0000313" key="7">
    <source>
        <dbReference type="EMBL" id="CAG8596438.1"/>
    </source>
</evidence>
<dbReference type="PANTHER" id="PTHR47447">
    <property type="entry name" value="OS03G0856100 PROTEIN"/>
    <property type="match status" value="1"/>
</dbReference>
<evidence type="ECO:0000256" key="2">
    <source>
        <dbReference type="ARBA" id="ARBA00022737"/>
    </source>
</evidence>